<dbReference type="Proteomes" id="UP000595140">
    <property type="component" value="Unassembled WGS sequence"/>
</dbReference>
<keyword evidence="2" id="KW-1185">Reference proteome</keyword>
<sequence length="66" mass="7850">MWFRFRTFFQHRVLLNSSFNAHCPDMFGFCDQFLKIYASNYKVMSSSFLRDHKVCPIQGISKIVAH</sequence>
<protein>
    <submittedName>
        <fullName evidence="1">Uncharacterized protein</fullName>
    </submittedName>
</protein>
<proteinExistence type="predicted"/>
<evidence type="ECO:0000313" key="2">
    <source>
        <dbReference type="Proteomes" id="UP000595140"/>
    </source>
</evidence>
<reference evidence="1 2" key="1">
    <citation type="submission" date="2018-04" db="EMBL/GenBank/DDBJ databases">
        <authorList>
            <person name="Vogel A."/>
        </authorList>
    </citation>
    <scope>NUCLEOTIDE SEQUENCE [LARGE SCALE GENOMIC DNA]</scope>
</reference>
<gene>
    <name evidence="1" type="ORF">CCAM_LOCUS6260</name>
</gene>
<accession>A0A484KKM7</accession>
<dbReference type="AlphaFoldDB" id="A0A484KKM7"/>
<name>A0A484KKM7_9ASTE</name>
<organism evidence="1 2">
    <name type="scientific">Cuscuta campestris</name>
    <dbReference type="NCBI Taxonomy" id="132261"/>
    <lineage>
        <taxon>Eukaryota</taxon>
        <taxon>Viridiplantae</taxon>
        <taxon>Streptophyta</taxon>
        <taxon>Embryophyta</taxon>
        <taxon>Tracheophyta</taxon>
        <taxon>Spermatophyta</taxon>
        <taxon>Magnoliopsida</taxon>
        <taxon>eudicotyledons</taxon>
        <taxon>Gunneridae</taxon>
        <taxon>Pentapetalae</taxon>
        <taxon>asterids</taxon>
        <taxon>lamiids</taxon>
        <taxon>Solanales</taxon>
        <taxon>Convolvulaceae</taxon>
        <taxon>Cuscuteae</taxon>
        <taxon>Cuscuta</taxon>
        <taxon>Cuscuta subgen. Grammica</taxon>
        <taxon>Cuscuta sect. Cleistogrammica</taxon>
    </lineage>
</organism>
<dbReference type="EMBL" id="OOIL02000405">
    <property type="protein sequence ID" value="VFQ64484.1"/>
    <property type="molecule type" value="Genomic_DNA"/>
</dbReference>
<evidence type="ECO:0000313" key="1">
    <source>
        <dbReference type="EMBL" id="VFQ64484.1"/>
    </source>
</evidence>